<protein>
    <submittedName>
        <fullName evidence="3">Uncharacterized protein</fullName>
    </submittedName>
</protein>
<feature type="region of interest" description="Disordered" evidence="1">
    <location>
        <begin position="118"/>
        <end position="153"/>
    </location>
</feature>
<evidence type="ECO:0000313" key="3">
    <source>
        <dbReference type="EMBL" id="PVD29443.1"/>
    </source>
</evidence>
<feature type="compositionally biased region" description="Basic and acidic residues" evidence="1">
    <location>
        <begin position="119"/>
        <end position="134"/>
    </location>
</feature>
<keyword evidence="4" id="KW-1185">Reference proteome</keyword>
<dbReference type="Proteomes" id="UP000245119">
    <property type="component" value="Linkage Group LG5"/>
</dbReference>
<sequence length="331" mass="35961">MFFSAVIQAPQLLSLLLVARCGRTTFALSLGSPVQSISPGDGSAVAFDYAASPAPPSSGSHGGHFLLFAPGKKFIAGNDLWPGYPQGLRQHLARSQVTRPELKMAHFLCHSRPALGTLRDQEVQPRSEPKKKNENFAPTTSSRDDLGSVLPPHADTDVTRNLCHGLRHFFDAENRHHRNNDIPGFLELSCRQRMQRCLLSGCLTVSVAQKATPARLSLLPHTPLTPTPSPPHPHPHDAYLCCTAPHVFRTTGITRWRHGGCAEELCPPYPLIPHLPHHPPPTPSSPTLLGHRRRESAEGAGWGIQGVSRGGCSHLHQLSSPTPSIPQCLLS</sequence>
<accession>A0A2T7P7R7</accession>
<reference evidence="3 4" key="1">
    <citation type="submission" date="2018-04" db="EMBL/GenBank/DDBJ databases">
        <title>The genome of golden apple snail Pomacea canaliculata provides insight into stress tolerance and invasive adaptation.</title>
        <authorList>
            <person name="Liu C."/>
            <person name="Liu B."/>
            <person name="Ren Y."/>
            <person name="Zhang Y."/>
            <person name="Wang H."/>
            <person name="Li S."/>
            <person name="Jiang F."/>
            <person name="Yin L."/>
            <person name="Zhang G."/>
            <person name="Qian W."/>
            <person name="Fan W."/>
        </authorList>
    </citation>
    <scope>NUCLEOTIDE SEQUENCE [LARGE SCALE GENOMIC DNA]</scope>
    <source>
        <strain evidence="3">SZHN2017</strain>
        <tissue evidence="3">Muscle</tissue>
    </source>
</reference>
<evidence type="ECO:0000256" key="2">
    <source>
        <dbReference type="SAM" id="SignalP"/>
    </source>
</evidence>
<keyword evidence="2" id="KW-0732">Signal</keyword>
<evidence type="ECO:0000256" key="1">
    <source>
        <dbReference type="SAM" id="MobiDB-lite"/>
    </source>
</evidence>
<dbReference type="AlphaFoldDB" id="A0A2T7P7R7"/>
<proteinExistence type="predicted"/>
<dbReference type="EMBL" id="PZQS01000005">
    <property type="protein sequence ID" value="PVD29443.1"/>
    <property type="molecule type" value="Genomic_DNA"/>
</dbReference>
<comment type="caution">
    <text evidence="3">The sequence shown here is derived from an EMBL/GenBank/DDBJ whole genome shotgun (WGS) entry which is preliminary data.</text>
</comment>
<feature type="chain" id="PRO_5015737862" evidence="2">
    <location>
        <begin position="28"/>
        <end position="331"/>
    </location>
</feature>
<gene>
    <name evidence="3" type="ORF">C0Q70_08694</name>
</gene>
<organism evidence="3 4">
    <name type="scientific">Pomacea canaliculata</name>
    <name type="common">Golden apple snail</name>
    <dbReference type="NCBI Taxonomy" id="400727"/>
    <lineage>
        <taxon>Eukaryota</taxon>
        <taxon>Metazoa</taxon>
        <taxon>Spiralia</taxon>
        <taxon>Lophotrochozoa</taxon>
        <taxon>Mollusca</taxon>
        <taxon>Gastropoda</taxon>
        <taxon>Caenogastropoda</taxon>
        <taxon>Architaenioglossa</taxon>
        <taxon>Ampullarioidea</taxon>
        <taxon>Ampullariidae</taxon>
        <taxon>Pomacea</taxon>
    </lineage>
</organism>
<evidence type="ECO:0000313" key="4">
    <source>
        <dbReference type="Proteomes" id="UP000245119"/>
    </source>
</evidence>
<feature type="signal peptide" evidence="2">
    <location>
        <begin position="1"/>
        <end position="27"/>
    </location>
</feature>
<name>A0A2T7P7R7_POMCA</name>
<feature type="region of interest" description="Disordered" evidence="1">
    <location>
        <begin position="277"/>
        <end position="298"/>
    </location>
</feature>